<evidence type="ECO:0000313" key="2">
    <source>
        <dbReference type="EMBL" id="VDL67675.1"/>
    </source>
</evidence>
<proteinExistence type="predicted"/>
<gene>
    <name evidence="2" type="ORF">NBR_LOCUS4086</name>
</gene>
<name>A0A0N4XNI1_NIPBR</name>
<organism evidence="4">
    <name type="scientific">Nippostrongylus brasiliensis</name>
    <name type="common">Rat hookworm</name>
    <dbReference type="NCBI Taxonomy" id="27835"/>
    <lineage>
        <taxon>Eukaryota</taxon>
        <taxon>Metazoa</taxon>
        <taxon>Ecdysozoa</taxon>
        <taxon>Nematoda</taxon>
        <taxon>Chromadorea</taxon>
        <taxon>Rhabditida</taxon>
        <taxon>Rhabditina</taxon>
        <taxon>Rhabditomorpha</taxon>
        <taxon>Strongyloidea</taxon>
        <taxon>Heligmosomidae</taxon>
        <taxon>Nippostrongylus</taxon>
    </lineage>
</organism>
<keyword evidence="3" id="KW-1185">Reference proteome</keyword>
<dbReference type="WBParaSite" id="NBR_0000408301-mRNA-1">
    <property type="protein sequence ID" value="NBR_0000408301-mRNA-1"/>
    <property type="gene ID" value="NBR_0000408301"/>
</dbReference>
<sequence length="132" mass="14251">MEMQLSAWKRKLTVYCKKLEEKTAEVRQQRQSANGSAEGTCQGALATMQLYVGKVEEIQHGYAGALDKLGAALTPAERTDYEQYIAIAEATLVAALDTIGEAQGQLQSTAARPSRREETPQSSASEAGRSEA</sequence>
<dbReference type="AlphaFoldDB" id="A0A0N4XNI1"/>
<dbReference type="Proteomes" id="UP000271162">
    <property type="component" value="Unassembled WGS sequence"/>
</dbReference>
<accession>A0A0N4XNI1</accession>
<dbReference type="EMBL" id="UYSL01007022">
    <property type="protein sequence ID" value="VDL67675.1"/>
    <property type="molecule type" value="Genomic_DNA"/>
</dbReference>
<reference evidence="4" key="1">
    <citation type="submission" date="2017-02" db="UniProtKB">
        <authorList>
            <consortium name="WormBaseParasite"/>
        </authorList>
    </citation>
    <scope>IDENTIFICATION</scope>
</reference>
<evidence type="ECO:0000256" key="1">
    <source>
        <dbReference type="SAM" id="MobiDB-lite"/>
    </source>
</evidence>
<reference evidence="2 3" key="2">
    <citation type="submission" date="2018-11" db="EMBL/GenBank/DDBJ databases">
        <authorList>
            <consortium name="Pathogen Informatics"/>
        </authorList>
    </citation>
    <scope>NUCLEOTIDE SEQUENCE [LARGE SCALE GENOMIC DNA]</scope>
</reference>
<protein>
    <submittedName>
        <fullName evidence="4">14_3_3 domain-containing protein</fullName>
    </submittedName>
</protein>
<evidence type="ECO:0000313" key="3">
    <source>
        <dbReference type="Proteomes" id="UP000271162"/>
    </source>
</evidence>
<evidence type="ECO:0000313" key="4">
    <source>
        <dbReference type="WBParaSite" id="NBR_0000408301-mRNA-1"/>
    </source>
</evidence>
<feature type="region of interest" description="Disordered" evidence="1">
    <location>
        <begin position="104"/>
        <end position="132"/>
    </location>
</feature>